<keyword evidence="2 4" id="KW-0442">Lipid degradation</keyword>
<dbReference type="AlphaFoldDB" id="A0A8T9CKE6"/>
<feature type="short sequence motif" description="GXGXXG" evidence="4">
    <location>
        <begin position="17"/>
        <end position="22"/>
    </location>
</feature>
<feature type="compositionally biased region" description="Polar residues" evidence="5">
    <location>
        <begin position="316"/>
        <end position="329"/>
    </location>
</feature>
<dbReference type="InterPro" id="IPR002641">
    <property type="entry name" value="PNPLA_dom"/>
</dbReference>
<feature type="active site" description="Nucleophile" evidence="4">
    <location>
        <position position="59"/>
    </location>
</feature>
<dbReference type="Gene3D" id="3.40.50.300">
    <property type="entry name" value="P-loop containing nucleotide triphosphate hydrolases"/>
    <property type="match status" value="1"/>
</dbReference>
<organism evidence="7 8">
    <name type="scientific">Lachnellula suecica</name>
    <dbReference type="NCBI Taxonomy" id="602035"/>
    <lineage>
        <taxon>Eukaryota</taxon>
        <taxon>Fungi</taxon>
        <taxon>Dikarya</taxon>
        <taxon>Ascomycota</taxon>
        <taxon>Pezizomycotina</taxon>
        <taxon>Leotiomycetes</taxon>
        <taxon>Helotiales</taxon>
        <taxon>Lachnaceae</taxon>
        <taxon>Lachnellula</taxon>
    </lineage>
</organism>
<dbReference type="SUPFAM" id="SSF52540">
    <property type="entry name" value="P-loop containing nucleoside triphosphate hydrolases"/>
    <property type="match status" value="1"/>
</dbReference>
<dbReference type="GO" id="GO:0046486">
    <property type="term" value="P:glycerolipid metabolic process"/>
    <property type="evidence" value="ECO:0007669"/>
    <property type="project" value="UniProtKB-ARBA"/>
</dbReference>
<feature type="short sequence motif" description="GXSXG" evidence="4">
    <location>
        <begin position="57"/>
        <end position="61"/>
    </location>
</feature>
<evidence type="ECO:0000256" key="3">
    <source>
        <dbReference type="ARBA" id="ARBA00023098"/>
    </source>
</evidence>
<dbReference type="InterPro" id="IPR016035">
    <property type="entry name" value="Acyl_Trfase/lysoPLipase"/>
</dbReference>
<dbReference type="InterPro" id="IPR027417">
    <property type="entry name" value="P-loop_NTPase"/>
</dbReference>
<sequence>MEIDSISHGIRALSLDGGGVKGLASLLILQRIFRTLQMIEKLPEMPKPCDYFDLIGGTSTGGHISESVFKDNPSSYGRFFNLAMRKPFFRAENLEKAIKDLLIARGIDPEALFKESEESKCKVFVCSTRNIKPAIHNVLIRSYTTWIPTEENYDCHIWEAARATSAAPLFFEPLKLKSCGATFGDGALGLNNPISEVINEADRLFPNADFKCILSIGTGLTDVKGLDTSQLSGGDVIRTCVDLSMNANRQAQAFARGKRGRDMLNNKTYFRFDVDRNIENISLEEWKKMDEIRGLTDAYLGRPEKENELRDCATSLRNGTLSPSSNPETSPAKPTLSSTLPVYSTPNFSGRKAELTKIFTIFQRSEDLHKRVALFGLGGIGKSQIAYEYAKRHMKDRSTFWVRANTLENMEAGYLAIATLLQLEISPYRDNVFLLVKGYLESDQAPPWLMVLDELDDKETMFAQDSNGVEIIDYIPRSQNGHVLITTRDSRIVGLRDGLGVPAQNGIRVGPMPFREALALFRRCMRQELSEEATPRQYRVLLDMLGGLPLALVQAASYMREEEASVEEFTALYRDIEKHESLFHESAINTDREQRSVLFTWEISYKRIAGPTYPHSKSQAAMLLDLLGFLDAQATSTRSFSEIEHDMEGTDLFDICRGFEEALPPQTSPPSLLANINESRLKSSKSAGSIQWYMAGFTAAFVEKSDANTSHGWWWSC</sequence>
<proteinExistence type="predicted"/>
<feature type="short sequence motif" description="DGA/G" evidence="4">
    <location>
        <begin position="185"/>
        <end position="187"/>
    </location>
</feature>
<dbReference type="Pfam" id="PF01734">
    <property type="entry name" value="Patatin"/>
    <property type="match status" value="1"/>
</dbReference>
<dbReference type="GO" id="GO:0019369">
    <property type="term" value="P:arachidonate metabolic process"/>
    <property type="evidence" value="ECO:0007669"/>
    <property type="project" value="TreeGrafter"/>
</dbReference>
<dbReference type="PANTHER" id="PTHR24185">
    <property type="entry name" value="CALCIUM-INDEPENDENT PHOSPHOLIPASE A2-GAMMA"/>
    <property type="match status" value="1"/>
</dbReference>
<evidence type="ECO:0000313" key="7">
    <source>
        <dbReference type="EMBL" id="TVY84254.1"/>
    </source>
</evidence>
<dbReference type="GO" id="GO:0016020">
    <property type="term" value="C:membrane"/>
    <property type="evidence" value="ECO:0007669"/>
    <property type="project" value="TreeGrafter"/>
</dbReference>
<dbReference type="OrthoDB" id="3521459at2759"/>
<dbReference type="EMBL" id="QGMK01000101">
    <property type="protein sequence ID" value="TVY84254.1"/>
    <property type="molecule type" value="Genomic_DNA"/>
</dbReference>
<dbReference type="SUPFAM" id="SSF52151">
    <property type="entry name" value="FabD/lysophospholipase-like"/>
    <property type="match status" value="1"/>
</dbReference>
<dbReference type="Proteomes" id="UP000469558">
    <property type="component" value="Unassembled WGS sequence"/>
</dbReference>
<dbReference type="PANTHER" id="PTHR24185:SF1">
    <property type="entry name" value="CALCIUM-INDEPENDENT PHOSPHOLIPASE A2-GAMMA"/>
    <property type="match status" value="1"/>
</dbReference>
<dbReference type="Gene3D" id="3.40.1090.10">
    <property type="entry name" value="Cytosolic phospholipase A2 catalytic domain"/>
    <property type="match status" value="1"/>
</dbReference>
<evidence type="ECO:0000256" key="5">
    <source>
        <dbReference type="SAM" id="MobiDB-lite"/>
    </source>
</evidence>
<feature type="active site" description="Proton acceptor" evidence="4">
    <location>
        <position position="185"/>
    </location>
</feature>
<accession>A0A8T9CKE6</accession>
<evidence type="ECO:0000256" key="2">
    <source>
        <dbReference type="ARBA" id="ARBA00022963"/>
    </source>
</evidence>
<dbReference type="GO" id="GO:0043531">
    <property type="term" value="F:ADP binding"/>
    <property type="evidence" value="ECO:0007669"/>
    <property type="project" value="InterPro"/>
</dbReference>
<comment type="caution">
    <text evidence="7">The sequence shown here is derived from an EMBL/GenBank/DDBJ whole genome shotgun (WGS) entry which is preliminary data.</text>
</comment>
<dbReference type="PROSITE" id="PS51635">
    <property type="entry name" value="PNPLA"/>
    <property type="match status" value="1"/>
</dbReference>
<dbReference type="GO" id="GO:0047499">
    <property type="term" value="F:calcium-independent phospholipase A2 activity"/>
    <property type="evidence" value="ECO:0007669"/>
    <property type="project" value="TreeGrafter"/>
</dbReference>
<evidence type="ECO:0000259" key="6">
    <source>
        <dbReference type="PROSITE" id="PS51635"/>
    </source>
</evidence>
<protein>
    <submittedName>
        <fullName evidence="7">Calcium-independent phospholipase A2-gamma</fullName>
    </submittedName>
</protein>
<feature type="region of interest" description="Disordered" evidence="5">
    <location>
        <begin position="316"/>
        <end position="338"/>
    </location>
</feature>
<evidence type="ECO:0000256" key="4">
    <source>
        <dbReference type="PROSITE-ProRule" id="PRU01161"/>
    </source>
</evidence>
<name>A0A8T9CKE6_9HELO</name>
<evidence type="ECO:0000313" key="8">
    <source>
        <dbReference type="Proteomes" id="UP000469558"/>
    </source>
</evidence>
<keyword evidence="8" id="KW-1185">Reference proteome</keyword>
<evidence type="ECO:0000256" key="1">
    <source>
        <dbReference type="ARBA" id="ARBA00022801"/>
    </source>
</evidence>
<keyword evidence="1 4" id="KW-0378">Hydrolase</keyword>
<gene>
    <name evidence="7" type="primary">Pnpla8_0</name>
    <name evidence="7" type="ORF">LSUE1_G001351</name>
</gene>
<dbReference type="GO" id="GO:0016042">
    <property type="term" value="P:lipid catabolic process"/>
    <property type="evidence" value="ECO:0007669"/>
    <property type="project" value="UniProtKB-UniRule"/>
</dbReference>
<keyword evidence="3 4" id="KW-0443">Lipid metabolism</keyword>
<reference evidence="7 8" key="1">
    <citation type="submission" date="2018-05" db="EMBL/GenBank/DDBJ databases">
        <title>Genome sequencing and assembly of the regulated plant pathogen Lachnellula willkommii and related sister species for the development of diagnostic species identification markers.</title>
        <authorList>
            <person name="Giroux E."/>
            <person name="Bilodeau G."/>
        </authorList>
    </citation>
    <scope>NUCLEOTIDE SEQUENCE [LARGE SCALE GENOMIC DNA]</scope>
    <source>
        <strain evidence="7 8">CBS 268.59</strain>
    </source>
</reference>
<feature type="domain" description="PNPLA" evidence="6">
    <location>
        <begin position="13"/>
        <end position="198"/>
    </location>
</feature>